<proteinExistence type="predicted"/>
<keyword evidence="3" id="KW-1185">Reference proteome</keyword>
<dbReference type="Proteomes" id="UP000585474">
    <property type="component" value="Unassembled WGS sequence"/>
</dbReference>
<comment type="caution">
    <text evidence="2">The sequence shown here is derived from an EMBL/GenBank/DDBJ whole genome shotgun (WGS) entry which is preliminary data.</text>
</comment>
<gene>
    <name evidence="2" type="ORF">Acr_26g0005620</name>
</gene>
<dbReference type="AlphaFoldDB" id="A0A7J0H2N0"/>
<accession>A0A7J0H2N0</accession>
<name>A0A7J0H2N0_9ERIC</name>
<evidence type="ECO:0000313" key="3">
    <source>
        <dbReference type="Proteomes" id="UP000585474"/>
    </source>
</evidence>
<sequence length="173" mass="19156">MELNNHPKILSVRHDDPLSDDHNLTTIHSLINTVFDAKRLIGRRPSVRPIRGPARDDEQWQGTTAPVGGPIEEIGGRRAWVGSNEQWRGMTAPVGGSIKFQSKKLEVVEPRLASSEVQLKGSEVVGGGSEVIEPRLASSEDFGELLRPLRDLVEYFRCLAKCDDLKSRLALIP</sequence>
<organism evidence="2 3">
    <name type="scientific">Actinidia rufa</name>
    <dbReference type="NCBI Taxonomy" id="165716"/>
    <lineage>
        <taxon>Eukaryota</taxon>
        <taxon>Viridiplantae</taxon>
        <taxon>Streptophyta</taxon>
        <taxon>Embryophyta</taxon>
        <taxon>Tracheophyta</taxon>
        <taxon>Spermatophyta</taxon>
        <taxon>Magnoliopsida</taxon>
        <taxon>eudicotyledons</taxon>
        <taxon>Gunneridae</taxon>
        <taxon>Pentapetalae</taxon>
        <taxon>asterids</taxon>
        <taxon>Ericales</taxon>
        <taxon>Actinidiaceae</taxon>
        <taxon>Actinidia</taxon>
    </lineage>
</organism>
<evidence type="ECO:0000256" key="1">
    <source>
        <dbReference type="SAM" id="MobiDB-lite"/>
    </source>
</evidence>
<reference evidence="2 3" key="1">
    <citation type="submission" date="2019-07" db="EMBL/GenBank/DDBJ databases">
        <title>De Novo Assembly of kiwifruit Actinidia rufa.</title>
        <authorList>
            <person name="Sugita-Konishi S."/>
            <person name="Sato K."/>
            <person name="Mori E."/>
            <person name="Abe Y."/>
            <person name="Kisaki G."/>
            <person name="Hamano K."/>
            <person name="Suezawa K."/>
            <person name="Otani M."/>
            <person name="Fukuda T."/>
            <person name="Manabe T."/>
            <person name="Gomi K."/>
            <person name="Tabuchi M."/>
            <person name="Akimitsu K."/>
            <person name="Kataoka I."/>
        </authorList>
    </citation>
    <scope>NUCLEOTIDE SEQUENCE [LARGE SCALE GENOMIC DNA]</scope>
    <source>
        <strain evidence="3">cv. Fuchu</strain>
    </source>
</reference>
<evidence type="ECO:0000313" key="2">
    <source>
        <dbReference type="EMBL" id="GFZ17292.1"/>
    </source>
</evidence>
<dbReference type="EMBL" id="BJWL01000026">
    <property type="protein sequence ID" value="GFZ17292.1"/>
    <property type="molecule type" value="Genomic_DNA"/>
</dbReference>
<feature type="region of interest" description="Disordered" evidence="1">
    <location>
        <begin position="47"/>
        <end position="67"/>
    </location>
</feature>
<protein>
    <submittedName>
        <fullName evidence="2">Uncharacterized protein</fullName>
    </submittedName>
</protein>